<keyword evidence="3" id="KW-1185">Reference proteome</keyword>
<evidence type="ECO:0000256" key="1">
    <source>
        <dbReference type="SAM" id="MobiDB-lite"/>
    </source>
</evidence>
<feature type="region of interest" description="Disordered" evidence="1">
    <location>
        <begin position="1"/>
        <end position="22"/>
    </location>
</feature>
<dbReference type="OrthoDB" id="195095at2157"/>
<dbReference type="EMBL" id="MWPH01000004">
    <property type="protein sequence ID" value="OVE83130.1"/>
    <property type="molecule type" value="Genomic_DNA"/>
</dbReference>
<dbReference type="AlphaFoldDB" id="A0A202E5F4"/>
<name>A0A202E5F4_9EURY</name>
<dbReference type="InterPro" id="IPR058321">
    <property type="entry name" value="DUF8008"/>
</dbReference>
<proteinExistence type="predicted"/>
<reference evidence="2 3" key="1">
    <citation type="submission" date="2017-02" db="EMBL/GenBank/DDBJ databases">
        <title>Natronthermophilus aegyptiacus gen. nov.,sp. nov., an aerobic, extremely halophilic alkalithermophilic archaeon isolated from the athalassohaline Wadi An Natrun, Egypt.</title>
        <authorList>
            <person name="Zhao B."/>
        </authorList>
    </citation>
    <scope>NUCLEOTIDE SEQUENCE [LARGE SCALE GENOMIC DNA]</scope>
    <source>
        <strain evidence="2 3">CGMCC 1.3597</strain>
    </source>
</reference>
<sequence length="305" mass="34497">MRNEPAGSTPATDSTTDADLETALHQALTRIDELETKTARLETTADRLESELERRTTQLESELETKTERIAELEDALHHARTRLEDCESRTDQQTRLAEAACKKAETNKQRLAELQSRELEKGAHLRTTHVDEHELEITGDLLERITKADDRTYYRLPEQADPLERTATTLAYGDLLPIQQLARMDDDMRRSAANALPTRLAATLWQARTDASVGDNPWKTGCKTVAEYVTASDLKHWIRRQEAGVSDTYAKKLVSRVIDALLDLSKHRVAVRKRTERKNGLEYTERRLVLPTDAEVPGETGGED</sequence>
<organism evidence="2 3">
    <name type="scientific">Natronolimnobius baerhuensis</name>
    <dbReference type="NCBI Taxonomy" id="253108"/>
    <lineage>
        <taxon>Archaea</taxon>
        <taxon>Methanobacteriati</taxon>
        <taxon>Methanobacteriota</taxon>
        <taxon>Stenosarchaea group</taxon>
        <taxon>Halobacteria</taxon>
        <taxon>Halobacteriales</taxon>
        <taxon>Natrialbaceae</taxon>
        <taxon>Natronolimnobius</taxon>
    </lineage>
</organism>
<accession>A0A202E5F4</accession>
<dbReference type="RefSeq" id="WP_087715489.1">
    <property type="nucleotide sequence ID" value="NZ_MWPH01000004.1"/>
</dbReference>
<comment type="caution">
    <text evidence="2">The sequence shown here is derived from an EMBL/GenBank/DDBJ whole genome shotgun (WGS) entry which is preliminary data.</text>
</comment>
<gene>
    <name evidence="2" type="ORF">B2G88_17115</name>
</gene>
<evidence type="ECO:0000313" key="2">
    <source>
        <dbReference type="EMBL" id="OVE83130.1"/>
    </source>
</evidence>
<protein>
    <submittedName>
        <fullName evidence="2">Uncharacterized protein</fullName>
    </submittedName>
</protein>
<dbReference type="Proteomes" id="UP000196084">
    <property type="component" value="Unassembled WGS sequence"/>
</dbReference>
<evidence type="ECO:0000313" key="3">
    <source>
        <dbReference type="Proteomes" id="UP000196084"/>
    </source>
</evidence>
<feature type="compositionally biased region" description="Low complexity" evidence="1">
    <location>
        <begin position="1"/>
        <end position="17"/>
    </location>
</feature>
<dbReference type="Pfam" id="PF26032">
    <property type="entry name" value="DUF8008"/>
    <property type="match status" value="1"/>
</dbReference>
<dbReference type="Gene3D" id="1.20.5.170">
    <property type="match status" value="1"/>
</dbReference>